<dbReference type="PANTHER" id="PTHR34861:SF10">
    <property type="entry name" value="CYCLASE"/>
    <property type="match status" value="1"/>
</dbReference>
<organism evidence="2">
    <name type="scientific">Blastobotrys adeninivorans</name>
    <name type="common">Yeast</name>
    <name type="synonym">Arxula adeninivorans</name>
    <dbReference type="NCBI Taxonomy" id="409370"/>
    <lineage>
        <taxon>Eukaryota</taxon>
        <taxon>Fungi</taxon>
        <taxon>Dikarya</taxon>
        <taxon>Ascomycota</taxon>
        <taxon>Saccharomycotina</taxon>
        <taxon>Dipodascomycetes</taxon>
        <taxon>Dipodascales</taxon>
        <taxon>Trichomonascaceae</taxon>
        <taxon>Blastobotrys</taxon>
    </lineage>
</organism>
<dbReference type="PANTHER" id="PTHR34861">
    <property type="match status" value="1"/>
</dbReference>
<dbReference type="Gene3D" id="3.50.30.50">
    <property type="entry name" value="Putative cyclase"/>
    <property type="match status" value="1"/>
</dbReference>
<reference evidence="2" key="2">
    <citation type="submission" date="2014-06" db="EMBL/GenBank/DDBJ databases">
        <title>The complete genome of Blastobotrys (Arxula) adeninivorans LS3 - a yeast of biotechnological interest.</title>
        <authorList>
            <person name="Kunze G."/>
            <person name="Gaillardin C."/>
            <person name="Czernicka M."/>
            <person name="Durrens P."/>
            <person name="Martin T."/>
            <person name="Boer E."/>
            <person name="Gabaldon T."/>
            <person name="Cruz J."/>
            <person name="Talla E."/>
            <person name="Marck C."/>
            <person name="Goffeau A."/>
            <person name="Barbe V."/>
            <person name="Baret P."/>
            <person name="Baronian K."/>
            <person name="Beier S."/>
            <person name="Bleykasten C."/>
            <person name="Bode R."/>
            <person name="Casaregola S."/>
            <person name="Despons L."/>
            <person name="Fairhead C."/>
            <person name="Giersberg M."/>
            <person name="Gierski P."/>
            <person name="Hahnel U."/>
            <person name="Hartmann A."/>
            <person name="Jankowska D."/>
            <person name="Jubin C."/>
            <person name="Jung P."/>
            <person name="Lafontaine I."/>
            <person name="Leh-Louis V."/>
            <person name="Lemaire M."/>
            <person name="Marcet-Houben M."/>
            <person name="Mascher M."/>
            <person name="Morel G."/>
            <person name="Richard G.-F."/>
            <person name="Riechen J."/>
            <person name="Sacerdot C."/>
            <person name="Sarkar A."/>
            <person name="Savel G."/>
            <person name="Schacherer J."/>
            <person name="Sherman D."/>
            <person name="Straub M.-L."/>
            <person name="Stein N."/>
            <person name="Thierry A."/>
            <person name="Trautwein-Schult A."/>
            <person name="Westhof E."/>
            <person name="Worch S."/>
            <person name="Dujon B."/>
            <person name="Souciet J.-L."/>
            <person name="Wincker P."/>
            <person name="Scholz U."/>
            <person name="Neuveglise N."/>
        </authorList>
    </citation>
    <scope>NUCLEOTIDE SEQUENCE</scope>
    <source>
        <strain evidence="2">LS3</strain>
    </source>
</reference>
<gene>
    <name evidence="2" type="ORF">GNLVRS02_ARAD1D35816g</name>
</gene>
<evidence type="ECO:0000313" key="2">
    <source>
        <dbReference type="EMBL" id="CDP38489.1"/>
    </source>
</evidence>
<sequence length="320" mass="35899">MSLPRYQDLPSCPDMPSHKCSWGLFDKQGEKDTVGTLNLLTPEVARKAKDLVMVGESVSLDLPLDFLKTPAFRRKKFERKVHTNPHNEKLSCDDEIHINTQSSSQWDGHCHFGVYECNKFYNGISLSEIEAGTNPGISEWLKRGGVVGRGVLLDYEEYARRHRILYSPVERHEITINDLEKMIQEQGVTIEQGDILIIRSGLTAVRNSCDNPDTFEQQMGKGKFVGVKGGAETAQWFWDHKVAAVAGDTVAFEAWPPTKWNESLHVHLLAMLGIPLGELWNLEPLAQKCKALNRYTFFLTSAPLNVTHGIASPPNALAIF</sequence>
<reference evidence="2" key="1">
    <citation type="submission" date="2014-02" db="EMBL/GenBank/DDBJ databases">
        <authorList>
            <person name="Genoscope - CEA"/>
        </authorList>
    </citation>
    <scope>NUCLEOTIDE SEQUENCE</scope>
    <source>
        <strain evidence="2">LS3</strain>
    </source>
</reference>
<dbReference type="EMBL" id="HG937694">
    <property type="protein sequence ID" value="CDP38489.1"/>
    <property type="molecule type" value="Genomic_DNA"/>
</dbReference>
<dbReference type="InterPro" id="IPR037175">
    <property type="entry name" value="KFase_sf"/>
</dbReference>
<proteinExistence type="inferred from homology"/>
<dbReference type="GO" id="GO:0019441">
    <property type="term" value="P:L-tryptophan catabolic process to kynurenine"/>
    <property type="evidence" value="ECO:0007669"/>
    <property type="project" value="InterPro"/>
</dbReference>
<dbReference type="GO" id="GO:0004061">
    <property type="term" value="F:arylformamidase activity"/>
    <property type="evidence" value="ECO:0007669"/>
    <property type="project" value="InterPro"/>
</dbReference>
<comment type="similarity">
    <text evidence="1">Belongs to the Cyclase 1 superfamily.</text>
</comment>
<protein>
    <submittedName>
        <fullName evidence="2">ARAD1D35816p</fullName>
    </submittedName>
</protein>
<accession>A0A060TCF6</accession>
<dbReference type="InterPro" id="IPR007325">
    <property type="entry name" value="KFase/CYL"/>
</dbReference>
<name>A0A060TCF6_BLAAD</name>
<dbReference type="PhylomeDB" id="A0A060TCF6"/>
<dbReference type="Pfam" id="PF04199">
    <property type="entry name" value="Cyclase"/>
    <property type="match status" value="1"/>
</dbReference>
<dbReference type="AlphaFoldDB" id="A0A060TCF6"/>
<evidence type="ECO:0000256" key="1">
    <source>
        <dbReference type="ARBA" id="ARBA00007865"/>
    </source>
</evidence>
<dbReference type="SUPFAM" id="SSF102198">
    <property type="entry name" value="Putative cyclase"/>
    <property type="match status" value="1"/>
</dbReference>